<feature type="compositionally biased region" description="Basic residues" evidence="6">
    <location>
        <begin position="35"/>
        <end position="48"/>
    </location>
</feature>
<dbReference type="PANTHER" id="PTHR47798">
    <property type="entry name" value="OS04G0555800 PROTEIN"/>
    <property type="match status" value="1"/>
</dbReference>
<evidence type="ECO:0000256" key="2">
    <source>
        <dbReference type="ARBA" id="ARBA00022737"/>
    </source>
</evidence>
<dbReference type="AlphaFoldDB" id="A0AAV2G403"/>
<evidence type="ECO:0000256" key="5">
    <source>
        <dbReference type="PROSITE-ProRule" id="PRU00047"/>
    </source>
</evidence>
<dbReference type="PANTHER" id="PTHR47798:SF2">
    <property type="entry name" value="CCHC-TYPE DOMAIN-CONTAINING PROTEIN"/>
    <property type="match status" value="1"/>
</dbReference>
<evidence type="ECO:0000313" key="9">
    <source>
        <dbReference type="Proteomes" id="UP001497516"/>
    </source>
</evidence>
<dbReference type="SMART" id="SM00343">
    <property type="entry name" value="ZnF_C2HC"/>
    <property type="match status" value="5"/>
</dbReference>
<evidence type="ECO:0000313" key="8">
    <source>
        <dbReference type="EMBL" id="CAL1404972.1"/>
    </source>
</evidence>
<feature type="region of interest" description="Disordered" evidence="6">
    <location>
        <begin position="237"/>
        <end position="272"/>
    </location>
</feature>
<keyword evidence="2" id="KW-0677">Repeat</keyword>
<feature type="region of interest" description="Disordered" evidence="6">
    <location>
        <begin position="1"/>
        <end position="68"/>
    </location>
</feature>
<keyword evidence="3 5" id="KW-0863">Zinc-finger</keyword>
<dbReference type="SUPFAM" id="SSF57756">
    <property type="entry name" value="Retrovirus zinc finger-like domains"/>
    <property type="match status" value="2"/>
</dbReference>
<evidence type="ECO:0000256" key="3">
    <source>
        <dbReference type="ARBA" id="ARBA00022771"/>
    </source>
</evidence>
<proteinExistence type="predicted"/>
<dbReference type="Gene3D" id="4.10.60.10">
    <property type="entry name" value="Zinc finger, CCHC-type"/>
    <property type="match status" value="2"/>
</dbReference>
<dbReference type="FunFam" id="4.10.60.10:FF:000091">
    <property type="entry name" value="Zinc finger CCHC-type-containing 9"/>
    <property type="match status" value="1"/>
</dbReference>
<feature type="compositionally biased region" description="Pro residues" evidence="6">
    <location>
        <begin position="21"/>
        <end position="30"/>
    </location>
</feature>
<dbReference type="Pfam" id="PF00098">
    <property type="entry name" value="zf-CCHC"/>
    <property type="match status" value="2"/>
</dbReference>
<organism evidence="8 9">
    <name type="scientific">Linum trigynum</name>
    <dbReference type="NCBI Taxonomy" id="586398"/>
    <lineage>
        <taxon>Eukaryota</taxon>
        <taxon>Viridiplantae</taxon>
        <taxon>Streptophyta</taxon>
        <taxon>Embryophyta</taxon>
        <taxon>Tracheophyta</taxon>
        <taxon>Spermatophyta</taxon>
        <taxon>Magnoliopsida</taxon>
        <taxon>eudicotyledons</taxon>
        <taxon>Gunneridae</taxon>
        <taxon>Pentapetalae</taxon>
        <taxon>rosids</taxon>
        <taxon>fabids</taxon>
        <taxon>Malpighiales</taxon>
        <taxon>Linaceae</taxon>
        <taxon>Linum</taxon>
    </lineage>
</organism>
<keyword evidence="9" id="KW-1185">Reference proteome</keyword>
<dbReference type="GO" id="GO:0003676">
    <property type="term" value="F:nucleic acid binding"/>
    <property type="evidence" value="ECO:0007669"/>
    <property type="project" value="InterPro"/>
</dbReference>
<feature type="domain" description="CCHC-type" evidence="7">
    <location>
        <begin position="128"/>
        <end position="141"/>
    </location>
</feature>
<evidence type="ECO:0000256" key="6">
    <source>
        <dbReference type="SAM" id="MobiDB-lite"/>
    </source>
</evidence>
<keyword evidence="1" id="KW-0479">Metal-binding</keyword>
<evidence type="ECO:0000256" key="4">
    <source>
        <dbReference type="ARBA" id="ARBA00022833"/>
    </source>
</evidence>
<dbReference type="GO" id="GO:0008270">
    <property type="term" value="F:zinc ion binding"/>
    <property type="evidence" value="ECO:0007669"/>
    <property type="project" value="UniProtKB-KW"/>
</dbReference>
<evidence type="ECO:0000259" key="7">
    <source>
        <dbReference type="PROSITE" id="PS50158"/>
    </source>
</evidence>
<name>A0AAV2G403_9ROSI</name>
<protein>
    <recommendedName>
        <fullName evidence="7">CCHC-type domain-containing protein</fullName>
    </recommendedName>
</protein>
<keyword evidence="4" id="KW-0862">Zinc</keyword>
<gene>
    <name evidence="8" type="ORF">LTRI10_LOCUS44785</name>
</gene>
<dbReference type="InterPro" id="IPR036875">
    <property type="entry name" value="Znf_CCHC_sf"/>
</dbReference>
<reference evidence="8 9" key="1">
    <citation type="submission" date="2024-04" db="EMBL/GenBank/DDBJ databases">
        <authorList>
            <person name="Fracassetti M."/>
        </authorList>
    </citation>
    <scope>NUCLEOTIDE SEQUENCE [LARGE SCALE GENOMIC DNA]</scope>
</reference>
<dbReference type="InterPro" id="IPR001878">
    <property type="entry name" value="Znf_CCHC"/>
</dbReference>
<feature type="compositionally biased region" description="Basic residues" evidence="6">
    <location>
        <begin position="1"/>
        <end position="13"/>
    </location>
</feature>
<dbReference type="PROSITE" id="PS50158">
    <property type="entry name" value="ZF_CCHC"/>
    <property type="match status" value="2"/>
</dbReference>
<dbReference type="EMBL" id="OZ034821">
    <property type="protein sequence ID" value="CAL1404972.1"/>
    <property type="molecule type" value="Genomic_DNA"/>
</dbReference>
<dbReference type="Proteomes" id="UP001497516">
    <property type="component" value="Chromosome 8"/>
</dbReference>
<sequence>MVTKRQKLARRKFKQENPALFPKPEPTPPKDPNKPKKKKSLFKRKKKKNTEPRDPSKRSKFTKRPLRVPGMKPGDTCYICKAVDHIAKLCPQKAEWERNKICLLCRQRGHSLQRCPNKEDETVGAKLCYNCGESGHSLANCLQPRQDGGTKFANCFICNEQGHLSKDCPKNAHGIYPKGGCCKICSGVTHLARDCPDKDQWFTPANDRQAFRNVERLTGKLTKFISGDELDDDFMLDSSAYNSEQTGKSSDTKEEATKSKKKKEPKVVNFEG</sequence>
<feature type="domain" description="CCHC-type" evidence="7">
    <location>
        <begin position="155"/>
        <end position="170"/>
    </location>
</feature>
<evidence type="ECO:0000256" key="1">
    <source>
        <dbReference type="ARBA" id="ARBA00022723"/>
    </source>
</evidence>
<accession>A0AAV2G403</accession>